<dbReference type="AlphaFoldDB" id="A0A0E9TEH0"/>
<protein>
    <submittedName>
        <fullName evidence="2">Uncharacterized protein</fullName>
    </submittedName>
</protein>
<evidence type="ECO:0000313" key="2">
    <source>
        <dbReference type="EMBL" id="JAH51275.1"/>
    </source>
</evidence>
<evidence type="ECO:0000256" key="1">
    <source>
        <dbReference type="SAM" id="MobiDB-lite"/>
    </source>
</evidence>
<dbReference type="EMBL" id="GBXM01057302">
    <property type="protein sequence ID" value="JAH51275.1"/>
    <property type="molecule type" value="Transcribed_RNA"/>
</dbReference>
<feature type="compositionally biased region" description="Basic residues" evidence="1">
    <location>
        <begin position="13"/>
        <end position="25"/>
    </location>
</feature>
<organism evidence="2">
    <name type="scientific">Anguilla anguilla</name>
    <name type="common">European freshwater eel</name>
    <name type="synonym">Muraena anguilla</name>
    <dbReference type="NCBI Taxonomy" id="7936"/>
    <lineage>
        <taxon>Eukaryota</taxon>
        <taxon>Metazoa</taxon>
        <taxon>Chordata</taxon>
        <taxon>Craniata</taxon>
        <taxon>Vertebrata</taxon>
        <taxon>Euteleostomi</taxon>
        <taxon>Actinopterygii</taxon>
        <taxon>Neopterygii</taxon>
        <taxon>Teleostei</taxon>
        <taxon>Anguilliformes</taxon>
        <taxon>Anguillidae</taxon>
        <taxon>Anguilla</taxon>
    </lineage>
</organism>
<reference evidence="2" key="2">
    <citation type="journal article" date="2015" name="Fish Shellfish Immunol.">
        <title>Early steps in the European eel (Anguilla anguilla)-Vibrio vulnificus interaction in the gills: Role of the RtxA13 toxin.</title>
        <authorList>
            <person name="Callol A."/>
            <person name="Pajuelo D."/>
            <person name="Ebbesson L."/>
            <person name="Teles M."/>
            <person name="MacKenzie S."/>
            <person name="Amaro C."/>
        </authorList>
    </citation>
    <scope>NUCLEOTIDE SEQUENCE</scope>
</reference>
<reference evidence="2" key="1">
    <citation type="submission" date="2014-11" db="EMBL/GenBank/DDBJ databases">
        <authorList>
            <person name="Amaro Gonzalez C."/>
        </authorList>
    </citation>
    <scope>NUCLEOTIDE SEQUENCE</scope>
</reference>
<accession>A0A0E9TEH0</accession>
<name>A0A0E9TEH0_ANGAN</name>
<feature type="region of interest" description="Disordered" evidence="1">
    <location>
        <begin position="1"/>
        <end position="25"/>
    </location>
</feature>
<sequence length="25" mass="2984">MLRPNRALANSMKHCHCSVRRSRKM</sequence>
<proteinExistence type="predicted"/>